<evidence type="ECO:0000256" key="2">
    <source>
        <dbReference type="ARBA" id="ARBA00023136"/>
    </source>
</evidence>
<evidence type="ECO:0000259" key="4">
    <source>
        <dbReference type="PROSITE" id="PS50268"/>
    </source>
</evidence>
<comment type="subcellular location">
    <subcellularLocation>
        <location evidence="1">Membrane</location>
    </subcellularLocation>
</comment>
<dbReference type="Proteomes" id="UP001482620">
    <property type="component" value="Unassembled WGS sequence"/>
</dbReference>
<dbReference type="InterPro" id="IPR002126">
    <property type="entry name" value="Cadherin-like_dom"/>
</dbReference>
<dbReference type="Gene3D" id="2.60.40.60">
    <property type="entry name" value="Cadherins"/>
    <property type="match status" value="1"/>
</dbReference>
<evidence type="ECO:0000256" key="3">
    <source>
        <dbReference type="PROSITE-ProRule" id="PRU00043"/>
    </source>
</evidence>
<dbReference type="PROSITE" id="PS50268">
    <property type="entry name" value="CADHERIN_2"/>
    <property type="match status" value="1"/>
</dbReference>
<gene>
    <name evidence="5" type="ORF">ILYODFUR_035962</name>
</gene>
<dbReference type="EMBL" id="JAHRIQ010053431">
    <property type="protein sequence ID" value="MEQ2238704.1"/>
    <property type="molecule type" value="Genomic_DNA"/>
</dbReference>
<dbReference type="SUPFAM" id="SSF49313">
    <property type="entry name" value="Cadherin-like"/>
    <property type="match status" value="1"/>
</dbReference>
<feature type="domain" description="Cadherin" evidence="4">
    <location>
        <begin position="12"/>
        <end position="62"/>
    </location>
</feature>
<protein>
    <recommendedName>
        <fullName evidence="4">Cadherin domain-containing protein</fullName>
    </recommendedName>
</protein>
<keyword evidence="2" id="KW-0472">Membrane</keyword>
<accession>A0ABV0U175</accession>
<keyword evidence="3" id="KW-0106">Calcium</keyword>
<name>A0ABV0U175_9TELE</name>
<evidence type="ECO:0000313" key="5">
    <source>
        <dbReference type="EMBL" id="MEQ2238704.1"/>
    </source>
</evidence>
<proteinExistence type="predicted"/>
<keyword evidence="6" id="KW-1185">Reference proteome</keyword>
<organism evidence="5 6">
    <name type="scientific">Ilyodon furcidens</name>
    <name type="common">goldbreast splitfin</name>
    <dbReference type="NCBI Taxonomy" id="33524"/>
    <lineage>
        <taxon>Eukaryota</taxon>
        <taxon>Metazoa</taxon>
        <taxon>Chordata</taxon>
        <taxon>Craniata</taxon>
        <taxon>Vertebrata</taxon>
        <taxon>Euteleostomi</taxon>
        <taxon>Actinopterygii</taxon>
        <taxon>Neopterygii</taxon>
        <taxon>Teleostei</taxon>
        <taxon>Neoteleostei</taxon>
        <taxon>Acanthomorphata</taxon>
        <taxon>Ovalentaria</taxon>
        <taxon>Atherinomorphae</taxon>
        <taxon>Cyprinodontiformes</taxon>
        <taxon>Goodeidae</taxon>
        <taxon>Ilyodon</taxon>
    </lineage>
</organism>
<comment type="caution">
    <text evidence="5">The sequence shown here is derived from an EMBL/GenBank/DDBJ whole genome shotgun (WGS) entry which is preliminary data.</text>
</comment>
<reference evidence="5 6" key="1">
    <citation type="submission" date="2021-06" db="EMBL/GenBank/DDBJ databases">
        <authorList>
            <person name="Palmer J.M."/>
        </authorList>
    </citation>
    <scope>NUCLEOTIDE SEQUENCE [LARGE SCALE GENOMIC DNA]</scope>
    <source>
        <strain evidence="6">if_2019</strain>
        <tissue evidence="5">Muscle</tissue>
    </source>
</reference>
<dbReference type="CDD" id="cd11304">
    <property type="entry name" value="Cadherin_repeat"/>
    <property type="match status" value="1"/>
</dbReference>
<sequence length="147" mass="16782">MNITPTLFVNSGLPFLQVFATDQDDPETENAHLHYSLISQIPNNRNIFMFQIDPETGEISTTGEGQEMLKARAGIQYARGEDWSSDSLKAKFTEYCLAQDIPYEENPFFTCVERQGLFLEIGDAQVRWPQIGISQFFLDCFRLVMGK</sequence>
<evidence type="ECO:0000256" key="1">
    <source>
        <dbReference type="ARBA" id="ARBA00004370"/>
    </source>
</evidence>
<dbReference type="InterPro" id="IPR015919">
    <property type="entry name" value="Cadherin-like_sf"/>
</dbReference>
<evidence type="ECO:0000313" key="6">
    <source>
        <dbReference type="Proteomes" id="UP001482620"/>
    </source>
</evidence>